<dbReference type="Gene3D" id="3.40.190.10">
    <property type="entry name" value="Periplasmic binding protein-like II"/>
    <property type="match status" value="2"/>
</dbReference>
<feature type="domain" description="SsuA/THI5-like" evidence="4">
    <location>
        <begin position="76"/>
        <end position="258"/>
    </location>
</feature>
<dbReference type="InterPro" id="IPR015168">
    <property type="entry name" value="SsuA/THI5"/>
</dbReference>
<gene>
    <name evidence="5" type="ORF">BB934_28630</name>
</gene>
<evidence type="ECO:0000313" key="5">
    <source>
        <dbReference type="EMBL" id="ANY82291.1"/>
    </source>
</evidence>
<geneLocation type="plasmid" evidence="5">
    <name>unnamed1</name>
</geneLocation>
<evidence type="ECO:0000259" key="4">
    <source>
        <dbReference type="Pfam" id="PF09084"/>
    </source>
</evidence>
<dbReference type="GO" id="GO:0042597">
    <property type="term" value="C:periplasmic space"/>
    <property type="evidence" value="ECO:0007669"/>
    <property type="project" value="UniProtKB-SubCell"/>
</dbReference>
<name>A0A1B2EQQ6_9HYPH</name>
<dbReference type="OrthoDB" id="506341at2"/>
<proteinExistence type="inferred from homology"/>
<comment type="similarity">
    <text evidence="2">Belongs to the bacterial solute-binding protein SsuA/TauA family.</text>
</comment>
<dbReference type="AlphaFoldDB" id="A0A1B2EQQ6"/>
<sequence>MHSTSTRRHILAGLTTTGLAALLDARRASSEEAPLDTTTVRFSKSPGICNAPQFVAEDLLRADGFSDFRYVDAVAGLTATAMLARSEVDFVVEFGTALALQIDQGAPLKILTGVHVGCYELFAHEGINSVLDLKGKTVGAGQNLGSDPHVFVTAMATHVGLDPLKDINWVTSDVNPMELFTQGRIDAFVAFPPEPQELRARRVGHVIVNSILDRPWSQYYCCMLATNASYLENYPAATKRVVRAVLKATDLCVSNPEQVATLLVNGGYTKRYDPALQALKEISYAKWRDYDPEDTIRFYSLRLHEAGMIKSSPQKIIASGTDWRFLNEIRRELKT</sequence>
<dbReference type="SUPFAM" id="SSF53850">
    <property type="entry name" value="Periplasmic binding protein-like II"/>
    <property type="match status" value="1"/>
</dbReference>
<keyword evidence="5" id="KW-0614">Plasmid</keyword>
<evidence type="ECO:0000256" key="3">
    <source>
        <dbReference type="ARBA" id="ARBA00022729"/>
    </source>
</evidence>
<dbReference type="GO" id="GO:0042918">
    <property type="term" value="P:alkanesulfonate transmembrane transport"/>
    <property type="evidence" value="ECO:0007669"/>
    <property type="project" value="TreeGrafter"/>
</dbReference>
<organism evidence="5">
    <name type="scientific">Microvirga ossetica</name>
    <dbReference type="NCBI Taxonomy" id="1882682"/>
    <lineage>
        <taxon>Bacteria</taxon>
        <taxon>Pseudomonadati</taxon>
        <taxon>Pseudomonadota</taxon>
        <taxon>Alphaproteobacteria</taxon>
        <taxon>Hyphomicrobiales</taxon>
        <taxon>Methylobacteriaceae</taxon>
        <taxon>Microvirga</taxon>
    </lineage>
</organism>
<protein>
    <recommendedName>
        <fullName evidence="4">SsuA/THI5-like domain-containing protein</fullName>
    </recommendedName>
</protein>
<dbReference type="PANTHER" id="PTHR30024:SF47">
    <property type="entry name" value="TAURINE-BINDING PERIPLASMIC PROTEIN"/>
    <property type="match status" value="1"/>
</dbReference>
<evidence type="ECO:0000256" key="1">
    <source>
        <dbReference type="ARBA" id="ARBA00004418"/>
    </source>
</evidence>
<accession>A0A1B2EQQ6</accession>
<dbReference type="EMBL" id="CP016617">
    <property type="protein sequence ID" value="ANY82291.1"/>
    <property type="molecule type" value="Genomic_DNA"/>
</dbReference>
<dbReference type="RefSeq" id="WP_099513408.1">
    <property type="nucleotide sequence ID" value="NZ_CP016617.1"/>
</dbReference>
<reference evidence="5" key="1">
    <citation type="submission" date="2016-07" db="EMBL/GenBank/DDBJ databases">
        <title>Microvirga ossetica sp. nov. a new species of rhizobia isolated from root nodules of the legume species Vicia alpestris Steven originated from North Ossetia region in the Caucasus.</title>
        <authorList>
            <person name="Safronova V.I."/>
            <person name="Kuznetsova I.G."/>
            <person name="Sazanova A.L."/>
            <person name="Belimov A."/>
            <person name="Andronov E."/>
            <person name="Osledkin Y.S."/>
            <person name="Onishchuk O.P."/>
            <person name="Kurchak O.N."/>
            <person name="Shaposhnikov A.I."/>
            <person name="Willems A."/>
            <person name="Tikhonovich I.A."/>
        </authorList>
    </citation>
    <scope>NUCLEOTIDE SEQUENCE [LARGE SCALE GENOMIC DNA]</scope>
    <source>
        <strain evidence="5">V5/3M</strain>
        <plasmid evidence="5">unnamed1</plasmid>
    </source>
</reference>
<evidence type="ECO:0000256" key="2">
    <source>
        <dbReference type="ARBA" id="ARBA00010742"/>
    </source>
</evidence>
<dbReference type="KEGG" id="moc:BB934_28630"/>
<dbReference type="PANTHER" id="PTHR30024">
    <property type="entry name" value="ALIPHATIC SULFONATES-BINDING PROTEIN-RELATED"/>
    <property type="match status" value="1"/>
</dbReference>
<dbReference type="Pfam" id="PF09084">
    <property type="entry name" value="NMT1"/>
    <property type="match status" value="1"/>
</dbReference>
<comment type="subcellular location">
    <subcellularLocation>
        <location evidence="1">Periplasm</location>
    </subcellularLocation>
</comment>
<keyword evidence="3" id="KW-0732">Signal</keyword>